<accession>A0A6A5CCZ8</accession>
<dbReference type="OMA" id="MIKAKRN"/>
<evidence type="ECO:0000313" key="2">
    <source>
        <dbReference type="EMBL" id="KAF0983408.1"/>
    </source>
</evidence>
<dbReference type="GeneID" id="68117688"/>
<dbReference type="EMBL" id="VFQX01000006">
    <property type="protein sequence ID" value="KAF0983408.1"/>
    <property type="molecule type" value="Genomic_DNA"/>
</dbReference>
<dbReference type="OrthoDB" id="10261608at2759"/>
<organism evidence="2 3">
    <name type="scientific">Naegleria fowleri</name>
    <name type="common">Brain eating amoeba</name>
    <dbReference type="NCBI Taxonomy" id="5763"/>
    <lineage>
        <taxon>Eukaryota</taxon>
        <taxon>Discoba</taxon>
        <taxon>Heterolobosea</taxon>
        <taxon>Tetramitia</taxon>
        <taxon>Eutetramitia</taxon>
        <taxon>Vahlkampfiidae</taxon>
        <taxon>Naegleria</taxon>
    </lineage>
</organism>
<feature type="compositionally biased region" description="Low complexity" evidence="1">
    <location>
        <begin position="450"/>
        <end position="466"/>
    </location>
</feature>
<feature type="compositionally biased region" description="Low complexity" evidence="1">
    <location>
        <begin position="17"/>
        <end position="26"/>
    </location>
</feature>
<comment type="caution">
    <text evidence="2">The sequence shown here is derived from an EMBL/GenBank/DDBJ whole genome shotgun (WGS) entry which is preliminary data.</text>
</comment>
<reference evidence="2 3" key="1">
    <citation type="journal article" date="2019" name="Sci. Rep.">
        <title>Nanopore sequencing improves the draft genome of the human pathogenic amoeba Naegleria fowleri.</title>
        <authorList>
            <person name="Liechti N."/>
            <person name="Schurch N."/>
            <person name="Bruggmann R."/>
            <person name="Wittwer M."/>
        </authorList>
    </citation>
    <scope>NUCLEOTIDE SEQUENCE [LARGE SCALE GENOMIC DNA]</scope>
    <source>
        <strain evidence="2 3">ATCC 30894</strain>
    </source>
</reference>
<name>A0A6A5CCZ8_NAEFO</name>
<dbReference type="VEuPathDB" id="AmoebaDB:FDP41_010473"/>
<feature type="region of interest" description="Disordered" evidence="1">
    <location>
        <begin position="16"/>
        <end position="35"/>
    </location>
</feature>
<dbReference type="RefSeq" id="XP_044568121.1">
    <property type="nucleotide sequence ID" value="XM_044700775.1"/>
</dbReference>
<sequence length="607" mass="67722">MNTTTQRQELFLKDMLNGSSSNNTSDDSNHSQTPSIQLTKILSPFQLYTKKRTDINNNSVEISLLGKSTEHTSLDIQTEKSVSVYLSEEGLSSSVVCASHLIKKILPITFSSVKKNDKVSVVSCNGTIRNNSKTCPVPTTTTLNSNQPPKVAFRVKSHGKGCNGTVKLFVIPFVVTEHDAAKTEEHYYLMIKAKRNSLGKGNNKYGIENAYMFRKSMDNDLIDQIIDRVQSFDASSVNVSSPTANTTPAMNNISSVTASKHTSRSVQQQQEPSSPTNKKRRVRSSSNAIQNDANKTKLRKTQLEGSVKEEKQISAVGGTAPSTFVSSNGVSSLNNMYHKTTSLHQQFQQPPQQYHHQHVSSSNQCNPFSSGSSTQRPVHNNMSNTPTRNNVLSQGTAPLNMEFANHSSQRLPQHGQYSNTTLSSQPSGNTLASMMANMMNNPPPTYTIDNTWNNHTSTTNTNGNNNNLGAMVKNHILEMDFQKQYGRQPSTFQTQQQSSYPPIQYYQTPSHTNYGGDNRAVKRTLDEIFCEEFATSNIHQQPQVYTSNLYQNHPMMNPAVQQNFAHLSTDEDIMSMQHQEMAEIIDSIQMFDMPLVNEEDEQLNFFC</sequence>
<dbReference type="VEuPathDB" id="AmoebaDB:NF0081340"/>
<evidence type="ECO:0000313" key="3">
    <source>
        <dbReference type="Proteomes" id="UP000444721"/>
    </source>
</evidence>
<feature type="compositionally biased region" description="Polar residues" evidence="1">
    <location>
        <begin position="256"/>
        <end position="276"/>
    </location>
</feature>
<dbReference type="VEuPathDB" id="AmoebaDB:NfTy_012390"/>
<feature type="compositionally biased region" description="Polar residues" evidence="1">
    <location>
        <begin position="284"/>
        <end position="293"/>
    </location>
</feature>
<dbReference type="Proteomes" id="UP000444721">
    <property type="component" value="Unassembled WGS sequence"/>
</dbReference>
<proteinExistence type="predicted"/>
<evidence type="ECO:0000256" key="1">
    <source>
        <dbReference type="SAM" id="MobiDB-lite"/>
    </source>
</evidence>
<keyword evidence="3" id="KW-1185">Reference proteome</keyword>
<feature type="compositionally biased region" description="Polar residues" evidence="1">
    <location>
        <begin position="407"/>
        <end position="432"/>
    </location>
</feature>
<protein>
    <submittedName>
        <fullName evidence="2">Uncharacterized protein</fullName>
    </submittedName>
</protein>
<feature type="region of interest" description="Disordered" evidence="1">
    <location>
        <begin position="256"/>
        <end position="312"/>
    </location>
</feature>
<feature type="compositionally biased region" description="Polar residues" evidence="1">
    <location>
        <begin position="359"/>
        <end position="393"/>
    </location>
</feature>
<gene>
    <name evidence="2" type="ORF">FDP41_010473</name>
</gene>
<dbReference type="AlphaFoldDB" id="A0A6A5CCZ8"/>
<feature type="region of interest" description="Disordered" evidence="1">
    <location>
        <begin position="352"/>
        <end position="393"/>
    </location>
</feature>
<feature type="region of interest" description="Disordered" evidence="1">
    <location>
        <begin position="407"/>
        <end position="466"/>
    </location>
</feature>